<dbReference type="EMBL" id="AUWU02000007">
    <property type="protein sequence ID" value="KAH0570667.1"/>
    <property type="molecule type" value="Genomic_DNA"/>
</dbReference>
<reference evidence="3" key="2">
    <citation type="submission" date="2020-12" db="EMBL/GenBank/DDBJ databases">
        <title>New Spironucleus salmonicida genome in near-complete chromosomes.</title>
        <authorList>
            <person name="Xu F."/>
            <person name="Kurt Z."/>
            <person name="Jimenez-Gonzalez A."/>
            <person name="Astvaldsson A."/>
            <person name="Andersson J.O."/>
            <person name="Svard S.G."/>
        </authorList>
    </citation>
    <scope>NUCLEOTIDE SEQUENCE</scope>
    <source>
        <strain evidence="3">ATCC 50377</strain>
    </source>
</reference>
<reference evidence="2 3" key="1">
    <citation type="journal article" date="2014" name="PLoS Genet.">
        <title>The Genome of Spironucleus salmonicida Highlights a Fish Pathogen Adapted to Fluctuating Environments.</title>
        <authorList>
            <person name="Xu F."/>
            <person name="Jerlstrom-Hultqvist J."/>
            <person name="Einarsson E."/>
            <person name="Astvaldsson A."/>
            <person name="Svard S.G."/>
            <person name="Andersson J.O."/>
        </authorList>
    </citation>
    <scope>NUCLEOTIDE SEQUENCE</scope>
    <source>
        <strain evidence="3">ATCC 50377</strain>
    </source>
</reference>
<name>V6M2I3_9EUKA</name>
<sequence length="607" mass="69902">MNFLYGQDNIISATDLLAMEQSGIQNQVDNIETPVKSLEDLLKSTTGPAENIVNVNELEDVDDDTFISDRRDTSVNQQLELNQNISEVCDDIITSYAETPPQPIEFISIPITKSYLPQQKMSEQNSVLSCMEDFEQLDSSAPIVNTQYFEAKPQYQSTKKVTRLPKPFNNIQQLKQQSQQHFNDEIDLFNNMLAEVANTNQKPINNYSTPIKQTKLYQQSLVERLSTPKLQNRLNASNLPRQAQIVNNIYEQSHKDISNQSSLQKSLSQVQQLRQSSYRSNSQQKINSSQFSNKSPALTPRLPTEVQLQQKFNSIYQRQLLLKEHALQKIQQQKEQNKIPEEQWSFQPIINKNYMQQSLHKPSKTLSEYIQNKSKNCTFKPKINTVRTPQKVIYASNASLTPVKQSQNSTSIQPLTPSFNPKLSKYTGSSHYQAYISQNASERLFQRSKNAQNTSQNTPMQNKTRPISPGQLNQFLSRQSSFQQSKITKLDQKQLQNAPNFQPRINEKSKQIASKIGTPVRPRTPIQDSFSFTPRLSPYTLKMIGRIPEKANLERNSQEIWNQKQLKIRQFEIAKKRNDFKDSFVEPTFIHTPKKFKGPILTGDVYW</sequence>
<proteinExistence type="predicted"/>
<feature type="region of interest" description="Disordered" evidence="1">
    <location>
        <begin position="271"/>
        <end position="298"/>
    </location>
</feature>
<keyword evidence="4" id="KW-1185">Reference proteome</keyword>
<dbReference type="EMBL" id="KI546040">
    <property type="protein sequence ID" value="EST47464.1"/>
    <property type="molecule type" value="Genomic_DNA"/>
</dbReference>
<dbReference type="AlphaFoldDB" id="V6M2I3"/>
<evidence type="ECO:0000313" key="2">
    <source>
        <dbReference type="EMBL" id="EST47464.1"/>
    </source>
</evidence>
<accession>V6M2I3</accession>
<feature type="compositionally biased region" description="Polar residues" evidence="1">
    <location>
        <begin position="278"/>
        <end position="296"/>
    </location>
</feature>
<evidence type="ECO:0000256" key="1">
    <source>
        <dbReference type="SAM" id="MobiDB-lite"/>
    </source>
</evidence>
<organism evidence="2">
    <name type="scientific">Spironucleus salmonicida</name>
    <dbReference type="NCBI Taxonomy" id="348837"/>
    <lineage>
        <taxon>Eukaryota</taxon>
        <taxon>Metamonada</taxon>
        <taxon>Diplomonadida</taxon>
        <taxon>Hexamitidae</taxon>
        <taxon>Hexamitinae</taxon>
        <taxon>Spironucleus</taxon>
    </lineage>
</organism>
<dbReference type="Proteomes" id="UP000018208">
    <property type="component" value="Unassembled WGS sequence"/>
</dbReference>
<gene>
    <name evidence="2" type="ORF">SS50377_12449</name>
    <name evidence="3" type="ORF">SS50377_26953</name>
</gene>
<dbReference type="VEuPathDB" id="GiardiaDB:SS50377_26953"/>
<evidence type="ECO:0000313" key="4">
    <source>
        <dbReference type="Proteomes" id="UP000018208"/>
    </source>
</evidence>
<protein>
    <submittedName>
        <fullName evidence="2">Uncharacterized protein</fullName>
    </submittedName>
</protein>
<evidence type="ECO:0000313" key="3">
    <source>
        <dbReference type="EMBL" id="KAH0570667.1"/>
    </source>
</evidence>